<dbReference type="AlphaFoldDB" id="A0A059EXH8"/>
<feature type="transmembrane region" description="Helical" evidence="1">
    <location>
        <begin position="100"/>
        <end position="119"/>
    </location>
</feature>
<accession>A0A059EXH8</accession>
<dbReference type="VEuPathDB" id="MicrosporidiaDB:H312_03168"/>
<keyword evidence="3" id="KW-1185">Reference proteome</keyword>
<organism evidence="2 3">
    <name type="scientific">Anncaliia algerae PRA339</name>
    <dbReference type="NCBI Taxonomy" id="1288291"/>
    <lineage>
        <taxon>Eukaryota</taxon>
        <taxon>Fungi</taxon>
        <taxon>Fungi incertae sedis</taxon>
        <taxon>Microsporidia</taxon>
        <taxon>Tubulinosematoidea</taxon>
        <taxon>Tubulinosematidae</taxon>
        <taxon>Anncaliia</taxon>
    </lineage>
</organism>
<keyword evidence="1" id="KW-0472">Membrane</keyword>
<reference evidence="2 3" key="2">
    <citation type="submission" date="2014-03" db="EMBL/GenBank/DDBJ databases">
        <title>The Genome Sequence of Anncaliia algerae insect isolate PRA339.</title>
        <authorList>
            <consortium name="The Broad Institute Genome Sequencing Platform"/>
            <consortium name="The Broad Institute Genome Sequencing Center for Infectious Disease"/>
            <person name="Cuomo C."/>
            <person name="Becnel J."/>
            <person name="Sanscrainte N."/>
            <person name="Walker B."/>
            <person name="Young S.K."/>
            <person name="Zeng Q."/>
            <person name="Gargeya S."/>
            <person name="Fitzgerald M."/>
            <person name="Haas B."/>
            <person name="Abouelleil A."/>
            <person name="Alvarado L."/>
            <person name="Arachchi H.M."/>
            <person name="Berlin A.M."/>
            <person name="Chapman S.B."/>
            <person name="Dewar J."/>
            <person name="Goldberg J."/>
            <person name="Griggs A."/>
            <person name="Gujja S."/>
            <person name="Hansen M."/>
            <person name="Howarth C."/>
            <person name="Imamovic A."/>
            <person name="Larimer J."/>
            <person name="McCowan C."/>
            <person name="Murphy C."/>
            <person name="Neiman D."/>
            <person name="Pearson M."/>
            <person name="Priest M."/>
            <person name="Roberts A."/>
            <person name="Saif S."/>
            <person name="Shea T."/>
            <person name="Sisk P."/>
            <person name="Sykes S."/>
            <person name="Wortman J."/>
            <person name="Nusbaum C."/>
            <person name="Birren B."/>
        </authorList>
    </citation>
    <scope>NUCLEOTIDE SEQUENCE [LARGE SCALE GENOMIC DNA]</scope>
    <source>
        <strain evidence="2 3">PRA339</strain>
    </source>
</reference>
<dbReference type="HOGENOM" id="CLU_1815323_0_0_1"/>
<reference evidence="3" key="1">
    <citation type="submission" date="2013-02" db="EMBL/GenBank/DDBJ databases">
        <authorList>
            <consortium name="The Broad Institute Genome Sequencing Platform"/>
            <person name="Cuomo C."/>
            <person name="Becnel J."/>
            <person name="Sanscrainte N."/>
            <person name="Walker B."/>
            <person name="Young S.K."/>
            <person name="Zeng Q."/>
            <person name="Gargeya S."/>
            <person name="Fitzgerald M."/>
            <person name="Haas B."/>
            <person name="Abouelleil A."/>
            <person name="Alvarado L."/>
            <person name="Arachchi H.M."/>
            <person name="Berlin A.M."/>
            <person name="Chapman S.B."/>
            <person name="Dewar J."/>
            <person name="Goldberg J."/>
            <person name="Griggs A."/>
            <person name="Gujja S."/>
            <person name="Hansen M."/>
            <person name="Howarth C."/>
            <person name="Imamovic A."/>
            <person name="Larimer J."/>
            <person name="McCowan C."/>
            <person name="Murphy C."/>
            <person name="Neiman D."/>
            <person name="Pearson M."/>
            <person name="Priest M."/>
            <person name="Roberts A."/>
            <person name="Saif S."/>
            <person name="Shea T."/>
            <person name="Sisk P."/>
            <person name="Sykes S."/>
            <person name="Wortman J."/>
            <person name="Nusbaum C."/>
            <person name="Birren B."/>
        </authorList>
    </citation>
    <scope>NUCLEOTIDE SEQUENCE [LARGE SCALE GENOMIC DNA]</scope>
    <source>
        <strain evidence="3">PRA339</strain>
    </source>
</reference>
<feature type="transmembrane region" description="Helical" evidence="1">
    <location>
        <begin position="61"/>
        <end position="88"/>
    </location>
</feature>
<gene>
    <name evidence="2" type="ORF">H312_03168</name>
</gene>
<evidence type="ECO:0000256" key="1">
    <source>
        <dbReference type="SAM" id="Phobius"/>
    </source>
</evidence>
<feature type="transmembrane region" description="Helical" evidence="1">
    <location>
        <begin position="7"/>
        <end position="25"/>
    </location>
</feature>
<keyword evidence="1" id="KW-0812">Transmembrane</keyword>
<evidence type="ECO:0000313" key="2">
    <source>
        <dbReference type="EMBL" id="KCZ79436.1"/>
    </source>
</evidence>
<feature type="transmembrane region" description="Helical" evidence="1">
    <location>
        <begin position="31"/>
        <end position="49"/>
    </location>
</feature>
<dbReference type="OrthoDB" id="2189929at2759"/>
<protein>
    <submittedName>
        <fullName evidence="2">Uncharacterized protein</fullName>
    </submittedName>
</protein>
<proteinExistence type="predicted"/>
<name>A0A059EXH8_9MICR</name>
<sequence>MKLSINKILLFMVLITDIFVLYVLYKMIPNHYIIFIFLCLLLTITKYPLYELIFITINRKYCVWSIWSLLFSIIFEVIINTSVFIGFFTGNIGPANIIKFISSLLTLGIKCFLMFNIFVMKNFLLFNVNVPASAGDFNMFGK</sequence>
<keyword evidence="1" id="KW-1133">Transmembrane helix</keyword>
<dbReference type="Proteomes" id="UP000030655">
    <property type="component" value="Unassembled WGS sequence"/>
</dbReference>
<dbReference type="EMBL" id="KK365276">
    <property type="protein sequence ID" value="KCZ79436.1"/>
    <property type="molecule type" value="Genomic_DNA"/>
</dbReference>
<evidence type="ECO:0000313" key="3">
    <source>
        <dbReference type="Proteomes" id="UP000030655"/>
    </source>
</evidence>